<keyword evidence="2" id="KW-1185">Reference proteome</keyword>
<dbReference type="HOGENOM" id="CLU_011498_3_1_9"/>
<organism evidence="1 2">
    <name type="scientific">Dialister micraerophilus DSM 19965</name>
    <dbReference type="NCBI Taxonomy" id="888062"/>
    <lineage>
        <taxon>Bacteria</taxon>
        <taxon>Bacillati</taxon>
        <taxon>Bacillota</taxon>
        <taxon>Negativicutes</taxon>
        <taxon>Veillonellales</taxon>
        <taxon>Veillonellaceae</taxon>
        <taxon>Dialister</taxon>
    </lineage>
</organism>
<dbReference type="Proteomes" id="UP000003503">
    <property type="component" value="Unassembled WGS sequence"/>
</dbReference>
<sequence>MIWKIFTISSIKKKGNMMAYVNEPFSGEDNNFAIVKQAQGKVLGRLRYEVKSSIPSAGVKDYRFFADPLSPVPSEYENAVKFGFTGFMSRLDCEFDKIKNEEEAVQFLKENYKDCLVTFTPALRNNKFFVLDDLQKEGKTLFMDTDKDYIPVPVFGTVEHPVFGGNINKFCFHMKEGKPLPGLSKKYWDNEMEPEFVIATMKTYEGKIGPYIIFAPLYNDVFNSEVIGEGGAYFKSKRNSALGYALYDMQNTELKNHVLRCAKSPLWFIPREYLPEFRKNLKPVPQDGDILKDLGIEIIHDPIFLPAKENVLKIEETLADMAKNNHKENEIKNEDKKYGEKDFIKHLIKSSKDMGFLYSEKDLINFHISMKSSRLVILSGMSGIGKSGLVRTYGKALGLPKERTVLIPVRPSWMDDGDLLGYVDMKNMIYRPADTGLSELLIDAEKNPEKLYIICFDEMNLARAEHYFAQFISVLENEEEMKIRLYNPSLATRIYNSNQYPPEITIGNNIMFVGTVNVDESTYKFSDKILDRSNVITLKQGKFVNLSNVRNSKDINSREISATEFNTFRKTGDIELTEEELKFLDELNDSFYESGIMCGIGFRVAKQLDNYLKNIPDKINFTRKEGIDVQTVQRILTKIHGSSQQLKTLIDHDEEGNLTGKIAQVLDKYKHISMFEETRRVLKEKSGELKFYDYTL</sequence>
<comment type="caution">
    <text evidence="1">The sequence shown here is derived from an EMBL/GenBank/DDBJ whole genome shotgun (WGS) entry which is preliminary data.</text>
</comment>
<dbReference type="AlphaFoldDB" id="F2BWP0"/>
<evidence type="ECO:0000313" key="1">
    <source>
        <dbReference type="EMBL" id="EGF14907.1"/>
    </source>
</evidence>
<dbReference type="eggNOG" id="COG1401">
    <property type="taxonomic scope" value="Bacteria"/>
</dbReference>
<dbReference type="InterPro" id="IPR027417">
    <property type="entry name" value="P-loop_NTPase"/>
</dbReference>
<evidence type="ECO:0000313" key="2">
    <source>
        <dbReference type="Proteomes" id="UP000003503"/>
    </source>
</evidence>
<proteinExistence type="predicted"/>
<protein>
    <recommendedName>
        <fullName evidence="3">ATPase dynein-related AAA domain-containing protein</fullName>
    </recommendedName>
</protein>
<gene>
    <name evidence="1" type="ORF">HMPREF9083_0607</name>
</gene>
<accession>F2BWP0</accession>
<dbReference type="STRING" id="888062.HMPREF9083_0607"/>
<dbReference type="EMBL" id="AFBB01000009">
    <property type="protein sequence ID" value="EGF14907.1"/>
    <property type="molecule type" value="Genomic_DNA"/>
</dbReference>
<dbReference type="SUPFAM" id="SSF52540">
    <property type="entry name" value="P-loop containing nucleoside triphosphate hydrolases"/>
    <property type="match status" value="1"/>
</dbReference>
<reference evidence="1 2" key="1">
    <citation type="submission" date="2011-02" db="EMBL/GenBank/DDBJ databases">
        <authorList>
            <person name="Muzny D."/>
            <person name="Qin X."/>
            <person name="Deng J."/>
            <person name="Jiang H."/>
            <person name="Liu Y."/>
            <person name="Qu J."/>
            <person name="Song X.-Z."/>
            <person name="Zhang L."/>
            <person name="Thornton R."/>
            <person name="Coyle M."/>
            <person name="Francisco L."/>
            <person name="Jackson L."/>
            <person name="Javaid M."/>
            <person name="Korchina V."/>
            <person name="Kovar C."/>
            <person name="Mata R."/>
            <person name="Mathew T."/>
            <person name="Ngo R."/>
            <person name="Nguyen L."/>
            <person name="Nguyen N."/>
            <person name="Okwuonu G."/>
            <person name="Ongeri F."/>
            <person name="Pham C."/>
            <person name="Simmons D."/>
            <person name="Wilczek-Boney K."/>
            <person name="Hale W."/>
            <person name="Jakkamsetti A."/>
            <person name="Pham P."/>
            <person name="Ruth R."/>
            <person name="San Lucas F."/>
            <person name="Warren J."/>
            <person name="Zhang J."/>
            <person name="Zhao Z."/>
            <person name="Zhou C."/>
            <person name="Zhu D."/>
            <person name="Lee S."/>
            <person name="Bess C."/>
            <person name="Blankenburg K."/>
            <person name="Forbes L."/>
            <person name="Fu Q."/>
            <person name="Gubbala S."/>
            <person name="Hirani K."/>
            <person name="Jayaseelan J.C."/>
            <person name="Lara F."/>
            <person name="Munidasa M."/>
            <person name="Palculict T."/>
            <person name="Patil S."/>
            <person name="Pu L.-L."/>
            <person name="Saada N."/>
            <person name="Tang L."/>
            <person name="Weissenberger G."/>
            <person name="Zhu Y."/>
            <person name="Hemphill L."/>
            <person name="Shang Y."/>
            <person name="Youmans B."/>
            <person name="Ayvaz T."/>
            <person name="Ross M."/>
            <person name="Santibanez J."/>
            <person name="Aqrawi P."/>
            <person name="Gross S."/>
            <person name="Joshi V."/>
            <person name="Fowler G."/>
            <person name="Nazareth L."/>
            <person name="Reid J."/>
            <person name="Worley K."/>
            <person name="Petrosino J."/>
            <person name="Highlander S."/>
            <person name="Gibbs R."/>
        </authorList>
    </citation>
    <scope>NUCLEOTIDE SEQUENCE [LARGE SCALE GENOMIC DNA]</scope>
    <source>
        <strain evidence="1 2">DSM 19965</strain>
    </source>
</reference>
<dbReference type="Gene3D" id="3.40.50.300">
    <property type="entry name" value="P-loop containing nucleotide triphosphate hydrolases"/>
    <property type="match status" value="1"/>
</dbReference>
<evidence type="ECO:0008006" key="3">
    <source>
        <dbReference type="Google" id="ProtNLM"/>
    </source>
</evidence>
<name>F2BWP0_9FIRM</name>